<dbReference type="Gene3D" id="2.170.190.11">
    <property type="entry name" value="Molybdopterin biosynthesis moea protein, domain 3"/>
    <property type="match status" value="1"/>
</dbReference>
<comment type="cofactor">
    <cofactor evidence="1 11">
        <name>Mg(2+)</name>
        <dbReference type="ChEBI" id="CHEBI:18420"/>
    </cofactor>
</comment>
<dbReference type="NCBIfam" id="TIGR00177">
    <property type="entry name" value="molyb_syn"/>
    <property type="match status" value="1"/>
</dbReference>
<comment type="pathway">
    <text evidence="3 11">Cofactor biosynthesis; molybdopterin biosynthesis.</text>
</comment>
<reference evidence="12 13" key="1">
    <citation type="submission" date="2016-05" db="EMBL/GenBank/DDBJ databases">
        <title>Genome Sequence of Pseudomonas citronellolis Strain SJTE-3, an Estrogens and Persistent Organic Pollutants degradation strain.</title>
        <authorList>
            <person name="Liang R."/>
        </authorList>
    </citation>
    <scope>NUCLEOTIDE SEQUENCE [LARGE SCALE GENOMIC DNA]</scope>
    <source>
        <strain evidence="12 13">SJTE-3</strain>
    </source>
</reference>
<evidence type="ECO:0000256" key="2">
    <source>
        <dbReference type="ARBA" id="ARBA00002901"/>
    </source>
</evidence>
<dbReference type="Pfam" id="PF00994">
    <property type="entry name" value="MoCF_biosynth"/>
    <property type="match status" value="1"/>
</dbReference>
<protein>
    <recommendedName>
        <fullName evidence="11">Molybdopterin molybdenumtransferase</fullName>
        <ecNumber evidence="11">2.10.1.1</ecNumber>
    </recommendedName>
</protein>
<dbReference type="SMART" id="SM00852">
    <property type="entry name" value="MoCF_biosynth"/>
    <property type="match status" value="1"/>
</dbReference>
<dbReference type="FunFam" id="3.40.980.10:FF:000004">
    <property type="entry name" value="Molybdopterin molybdenumtransferase"/>
    <property type="match status" value="1"/>
</dbReference>
<evidence type="ECO:0000256" key="11">
    <source>
        <dbReference type="RuleBase" id="RU365090"/>
    </source>
</evidence>
<proteinExistence type="inferred from homology"/>
<dbReference type="NCBIfam" id="NF045515">
    <property type="entry name" value="Glp_gephyrin"/>
    <property type="match status" value="1"/>
</dbReference>
<dbReference type="GO" id="GO:0005829">
    <property type="term" value="C:cytosol"/>
    <property type="evidence" value="ECO:0007669"/>
    <property type="project" value="TreeGrafter"/>
</dbReference>
<evidence type="ECO:0000313" key="13">
    <source>
        <dbReference type="Proteomes" id="UP000077748"/>
    </source>
</evidence>
<dbReference type="Proteomes" id="UP000077748">
    <property type="component" value="Chromosome"/>
</dbReference>
<evidence type="ECO:0000256" key="4">
    <source>
        <dbReference type="ARBA" id="ARBA00010763"/>
    </source>
</evidence>
<evidence type="ECO:0000256" key="8">
    <source>
        <dbReference type="ARBA" id="ARBA00022842"/>
    </source>
</evidence>
<dbReference type="Pfam" id="PF03453">
    <property type="entry name" value="MoeA_N"/>
    <property type="match status" value="1"/>
</dbReference>
<dbReference type="GO" id="GO:0061599">
    <property type="term" value="F:molybdopterin molybdotransferase activity"/>
    <property type="evidence" value="ECO:0007669"/>
    <property type="project" value="UniProtKB-UniRule"/>
</dbReference>
<gene>
    <name evidence="12" type="ORF">A9C11_15485</name>
</gene>
<evidence type="ECO:0000256" key="5">
    <source>
        <dbReference type="ARBA" id="ARBA00022505"/>
    </source>
</evidence>
<dbReference type="InterPro" id="IPR036135">
    <property type="entry name" value="MoeA_linker/N_sf"/>
</dbReference>
<dbReference type="InterPro" id="IPR001453">
    <property type="entry name" value="MoaB/Mog_dom"/>
</dbReference>
<evidence type="ECO:0000256" key="7">
    <source>
        <dbReference type="ARBA" id="ARBA00022723"/>
    </source>
</evidence>
<comment type="catalytic activity">
    <reaction evidence="10">
        <text>adenylyl-molybdopterin + molybdate = Mo-molybdopterin + AMP + H(+)</text>
        <dbReference type="Rhea" id="RHEA:35047"/>
        <dbReference type="ChEBI" id="CHEBI:15378"/>
        <dbReference type="ChEBI" id="CHEBI:36264"/>
        <dbReference type="ChEBI" id="CHEBI:62727"/>
        <dbReference type="ChEBI" id="CHEBI:71302"/>
        <dbReference type="ChEBI" id="CHEBI:456215"/>
        <dbReference type="EC" id="2.10.1.1"/>
    </reaction>
</comment>
<dbReference type="InterPro" id="IPR008284">
    <property type="entry name" value="MoCF_biosynth_CS"/>
</dbReference>
<evidence type="ECO:0000313" key="12">
    <source>
        <dbReference type="EMBL" id="ANI15300.1"/>
    </source>
</evidence>
<dbReference type="AlphaFoldDB" id="A0A127MTH1"/>
<keyword evidence="6 11" id="KW-0808">Transferase</keyword>
<dbReference type="Gene3D" id="2.40.340.10">
    <property type="entry name" value="MoeA, C-terminal, domain IV"/>
    <property type="match status" value="1"/>
</dbReference>
<comment type="function">
    <text evidence="2 11">Catalyzes the insertion of molybdate into adenylated molybdopterin with the concomitant release of AMP.</text>
</comment>
<dbReference type="Gene3D" id="3.40.980.10">
    <property type="entry name" value="MoaB/Mog-like domain"/>
    <property type="match status" value="1"/>
</dbReference>
<keyword evidence="8 11" id="KW-0460">Magnesium</keyword>
<dbReference type="SUPFAM" id="SSF63867">
    <property type="entry name" value="MoeA C-terminal domain-like"/>
    <property type="match status" value="1"/>
</dbReference>
<dbReference type="InterPro" id="IPR005110">
    <property type="entry name" value="MoeA_linker/N"/>
</dbReference>
<keyword evidence="7 11" id="KW-0479">Metal-binding</keyword>
<dbReference type="PANTHER" id="PTHR10192">
    <property type="entry name" value="MOLYBDOPTERIN BIOSYNTHESIS PROTEIN"/>
    <property type="match status" value="1"/>
</dbReference>
<dbReference type="InterPro" id="IPR036425">
    <property type="entry name" value="MoaB/Mog-like_dom_sf"/>
</dbReference>
<dbReference type="EC" id="2.10.1.1" evidence="11"/>
<keyword evidence="9 11" id="KW-0501">Molybdenum cofactor biosynthesis</keyword>
<dbReference type="KEGG" id="pcq:PcP3B5_31930"/>
<keyword evidence="5 11" id="KW-0500">Molybdenum</keyword>
<dbReference type="CDD" id="cd00887">
    <property type="entry name" value="MoeA"/>
    <property type="match status" value="1"/>
</dbReference>
<dbReference type="InterPro" id="IPR038987">
    <property type="entry name" value="MoeA-like"/>
</dbReference>
<dbReference type="PANTHER" id="PTHR10192:SF5">
    <property type="entry name" value="GEPHYRIN"/>
    <property type="match status" value="1"/>
</dbReference>
<dbReference type="EMBL" id="CP015878">
    <property type="protein sequence ID" value="ANI15300.1"/>
    <property type="molecule type" value="Genomic_DNA"/>
</dbReference>
<dbReference type="UniPathway" id="UPA00344"/>
<dbReference type="PROSITE" id="PS01079">
    <property type="entry name" value="MOCF_BIOSYNTHESIS_2"/>
    <property type="match status" value="1"/>
</dbReference>
<dbReference type="InterPro" id="IPR005111">
    <property type="entry name" value="MoeA_C_domain_IV"/>
</dbReference>
<dbReference type="SUPFAM" id="SSF53218">
    <property type="entry name" value="Molybdenum cofactor biosynthesis proteins"/>
    <property type="match status" value="1"/>
</dbReference>
<dbReference type="STRING" id="53408.A9C11_15485"/>
<evidence type="ECO:0000256" key="6">
    <source>
        <dbReference type="ARBA" id="ARBA00022679"/>
    </source>
</evidence>
<evidence type="ECO:0000256" key="3">
    <source>
        <dbReference type="ARBA" id="ARBA00005046"/>
    </source>
</evidence>
<accession>A0A127MTH1</accession>
<sequence>MKGAALMPVDEALGRLLDLAQGSPIADIEELALALADGRVLARDLFARTDSPPWANSAMDGYAFRLADLDGRALRISQTIFAGQAPAPLEPGTCARIYTGAPLPEGADCVQIQENCRLLDDQRVLIEGQPRAGANVRPRADEIAAGEPLLEAGRVLGPVSLGVLASQGYERAPVVRRPRVALLSTGDELVAAGQALAPGQIYDSNRTLLRVLLQRLGCEVVELGRVGDDPEAIRAALAAGRANDLILSSGGVSVGEADFIGQLLREQGEVLLWKLAIKPGKPFTFGQLDATPFIGLPGNPGSSLVTFLLLVRPYLLRRMGVAAVRPRRYPLPAGFDWPSAGTRQEYLRVRIENGVARLLPGQSSGTLLSAAVADGLLEVPAGRTFAAGEWLDFLPFDGLWGAANDVR</sequence>
<dbReference type="Gene3D" id="3.90.105.10">
    <property type="entry name" value="Molybdopterin biosynthesis moea protein, domain 2"/>
    <property type="match status" value="1"/>
</dbReference>
<name>A0A127MTH1_9PSED</name>
<dbReference type="GO" id="GO:0006777">
    <property type="term" value="P:Mo-molybdopterin cofactor biosynthetic process"/>
    <property type="evidence" value="ECO:0007669"/>
    <property type="project" value="UniProtKB-UniRule"/>
</dbReference>
<dbReference type="SUPFAM" id="SSF63882">
    <property type="entry name" value="MoeA N-terminal region -like"/>
    <property type="match status" value="1"/>
</dbReference>
<evidence type="ECO:0000256" key="9">
    <source>
        <dbReference type="ARBA" id="ARBA00023150"/>
    </source>
</evidence>
<evidence type="ECO:0000256" key="10">
    <source>
        <dbReference type="ARBA" id="ARBA00047317"/>
    </source>
</evidence>
<evidence type="ECO:0000256" key="1">
    <source>
        <dbReference type="ARBA" id="ARBA00001946"/>
    </source>
</evidence>
<dbReference type="GO" id="GO:0046872">
    <property type="term" value="F:metal ion binding"/>
    <property type="evidence" value="ECO:0007669"/>
    <property type="project" value="UniProtKB-UniRule"/>
</dbReference>
<dbReference type="InterPro" id="IPR036688">
    <property type="entry name" value="MoeA_C_domain_IV_sf"/>
</dbReference>
<comment type="similarity">
    <text evidence="4 11">Belongs to the MoeA family.</text>
</comment>
<dbReference type="Pfam" id="PF03454">
    <property type="entry name" value="MoeA_C"/>
    <property type="match status" value="1"/>
</dbReference>
<organism evidence="12 13">
    <name type="scientific">Pseudomonas citronellolis</name>
    <dbReference type="NCBI Taxonomy" id="53408"/>
    <lineage>
        <taxon>Bacteria</taxon>
        <taxon>Pseudomonadati</taxon>
        <taxon>Pseudomonadota</taxon>
        <taxon>Gammaproteobacteria</taxon>
        <taxon>Pseudomonadales</taxon>
        <taxon>Pseudomonadaceae</taxon>
        <taxon>Pseudomonas</taxon>
    </lineage>
</organism>